<dbReference type="PANTHER" id="PTHR33383">
    <property type="entry name" value="MEMBRANE PROTEIN INSERTION EFFICIENCY FACTOR-RELATED"/>
    <property type="match status" value="1"/>
</dbReference>
<dbReference type="SMART" id="SM01234">
    <property type="entry name" value="Haemolytic"/>
    <property type="match status" value="1"/>
</dbReference>
<dbReference type="RefSeq" id="WP_339960180.1">
    <property type="nucleotide sequence ID" value="NZ_JAWMWH010000001.1"/>
</dbReference>
<dbReference type="Proteomes" id="UP001370590">
    <property type="component" value="Unassembled WGS sequence"/>
</dbReference>
<dbReference type="InterPro" id="IPR002696">
    <property type="entry name" value="Membr_insert_effic_factor_YidD"/>
</dbReference>
<dbReference type="PANTHER" id="PTHR33383:SF1">
    <property type="entry name" value="MEMBRANE PROTEIN INSERTION EFFICIENCY FACTOR-RELATED"/>
    <property type="match status" value="1"/>
</dbReference>
<comment type="similarity">
    <text evidence="1">Belongs to the UPF0161 family.</text>
</comment>
<organism evidence="2 3">
    <name type="scientific">Nicoliella lavandulae</name>
    <dbReference type="NCBI Taxonomy" id="3082954"/>
    <lineage>
        <taxon>Bacteria</taxon>
        <taxon>Bacillati</taxon>
        <taxon>Bacillota</taxon>
        <taxon>Bacilli</taxon>
        <taxon>Lactobacillales</taxon>
        <taxon>Lactobacillaceae</taxon>
        <taxon>Nicoliella</taxon>
    </lineage>
</organism>
<dbReference type="NCBIfam" id="TIGR00278">
    <property type="entry name" value="membrane protein insertion efficiency factor YidD"/>
    <property type="match status" value="1"/>
</dbReference>
<comment type="subcellular location">
    <subcellularLocation>
        <location evidence="1">Cell membrane</location>
        <topology evidence="1">Peripheral membrane protein</topology>
        <orientation evidence="1">Cytoplasmic side</orientation>
    </subcellularLocation>
</comment>
<dbReference type="Pfam" id="PF01809">
    <property type="entry name" value="YidD"/>
    <property type="match status" value="1"/>
</dbReference>
<name>A0ABU8SKE5_9LACO</name>
<keyword evidence="3" id="KW-1185">Reference proteome</keyword>
<dbReference type="HAMAP" id="MF_00386">
    <property type="entry name" value="UPF0161_YidD"/>
    <property type="match status" value="1"/>
</dbReference>
<keyword evidence="1" id="KW-1003">Cell membrane</keyword>
<gene>
    <name evidence="2" type="primary">yidD</name>
    <name evidence="2" type="ORF">R4146_04185</name>
</gene>
<comment type="function">
    <text evidence="1">Could be involved in insertion of integral membrane proteins into the membrane.</text>
</comment>
<evidence type="ECO:0000313" key="2">
    <source>
        <dbReference type="EMBL" id="MEJ6400368.1"/>
    </source>
</evidence>
<evidence type="ECO:0000313" key="3">
    <source>
        <dbReference type="Proteomes" id="UP001370590"/>
    </source>
</evidence>
<reference evidence="2 3" key="1">
    <citation type="submission" date="2023-10" db="EMBL/GenBank/DDBJ databases">
        <title>Nicoliella lavandulae sp. nov. isolated from Lavandula angustifolia flowers.</title>
        <authorList>
            <person name="Alcantara C."/>
            <person name="Zuniga M."/>
            <person name="Landete J.M."/>
            <person name="Monedero V."/>
        </authorList>
    </citation>
    <scope>NUCLEOTIDE SEQUENCE [LARGE SCALE GENOMIC DNA]</scope>
    <source>
        <strain evidence="2 3">Es01</strain>
    </source>
</reference>
<proteinExistence type="inferred from homology"/>
<protein>
    <recommendedName>
        <fullName evidence="1">Putative membrane protein insertion efficiency factor</fullName>
    </recommendedName>
</protein>
<accession>A0ABU8SKE5</accession>
<dbReference type="EMBL" id="JAWMWH010000001">
    <property type="protein sequence ID" value="MEJ6400368.1"/>
    <property type="molecule type" value="Genomic_DNA"/>
</dbReference>
<evidence type="ECO:0000256" key="1">
    <source>
        <dbReference type="HAMAP-Rule" id="MF_00386"/>
    </source>
</evidence>
<keyword evidence="1" id="KW-0472">Membrane</keyword>
<sequence length="91" mass="10526">MRWLLIQLVRGYQKVISPLTPPSCRYSPTCSDYMITAIKKHGAIKGVLMGICRILRCNPFIHGGYDPVPDHFTVFRNKRAQAEYRRSMNLK</sequence>
<comment type="caution">
    <text evidence="2">The sequence shown here is derived from an EMBL/GenBank/DDBJ whole genome shotgun (WGS) entry which is preliminary data.</text>
</comment>